<dbReference type="EMBL" id="QPGR01000001">
    <property type="protein sequence ID" value="TBR82499.1"/>
    <property type="molecule type" value="Genomic_DNA"/>
</dbReference>
<accession>A0A4Q9JWN7</accession>
<reference evidence="9 10" key="1">
    <citation type="submission" date="2018-07" db="EMBL/GenBank/DDBJ databases">
        <title>Campylobacter zealandensis sp. nov., isolated from birds and water in New Zealand.</title>
        <authorList>
            <person name="Wilkinson D.A."/>
            <person name="Biggs P.J."/>
            <person name="French N.P."/>
            <person name="Midwinter A.C."/>
        </authorList>
    </citation>
    <scope>NUCLEOTIDE SEQUENCE [LARGE SCALE GENOMIC DNA]</scope>
    <source>
        <strain evidence="9 10">B423b</strain>
    </source>
</reference>
<gene>
    <name evidence="9" type="ORF">DU473_00680</name>
</gene>
<evidence type="ECO:0000256" key="4">
    <source>
        <dbReference type="ARBA" id="ARBA00022475"/>
    </source>
</evidence>
<evidence type="ECO:0000256" key="7">
    <source>
        <dbReference type="ARBA" id="ARBA00023136"/>
    </source>
</evidence>
<organism evidence="9 10">
    <name type="scientific">Campylobacter novaezeelandiae</name>
    <dbReference type="NCBI Taxonomy" id="2267891"/>
    <lineage>
        <taxon>Bacteria</taxon>
        <taxon>Pseudomonadati</taxon>
        <taxon>Campylobacterota</taxon>
        <taxon>Epsilonproteobacteria</taxon>
        <taxon>Campylobacterales</taxon>
        <taxon>Campylobacteraceae</taxon>
        <taxon>Campylobacter</taxon>
    </lineage>
</organism>
<keyword evidence="7 8" id="KW-0472">Membrane</keyword>
<keyword evidence="10" id="KW-1185">Reference proteome</keyword>
<dbReference type="PANTHER" id="PTHR30472:SF27">
    <property type="entry name" value="PETROBACTIN IMPORT SYSTEM PERMEASE PROTEIN YCLN"/>
    <property type="match status" value="1"/>
</dbReference>
<dbReference type="Pfam" id="PF01032">
    <property type="entry name" value="FecCD"/>
    <property type="match status" value="1"/>
</dbReference>
<dbReference type="PANTHER" id="PTHR30472">
    <property type="entry name" value="FERRIC ENTEROBACTIN TRANSPORT SYSTEM PERMEASE PROTEIN"/>
    <property type="match status" value="1"/>
</dbReference>
<evidence type="ECO:0000256" key="2">
    <source>
        <dbReference type="ARBA" id="ARBA00007935"/>
    </source>
</evidence>
<feature type="transmembrane region" description="Helical" evidence="8">
    <location>
        <begin position="174"/>
        <end position="193"/>
    </location>
</feature>
<evidence type="ECO:0000256" key="8">
    <source>
        <dbReference type="SAM" id="Phobius"/>
    </source>
</evidence>
<evidence type="ECO:0000256" key="1">
    <source>
        <dbReference type="ARBA" id="ARBA00004651"/>
    </source>
</evidence>
<feature type="transmembrane region" description="Helical" evidence="8">
    <location>
        <begin position="75"/>
        <end position="93"/>
    </location>
</feature>
<dbReference type="SUPFAM" id="SSF81345">
    <property type="entry name" value="ABC transporter involved in vitamin B12 uptake, BtuC"/>
    <property type="match status" value="1"/>
</dbReference>
<comment type="caution">
    <text evidence="9">The sequence shown here is derived from an EMBL/GenBank/DDBJ whole genome shotgun (WGS) entry which is preliminary data.</text>
</comment>
<feature type="transmembrane region" description="Helical" evidence="8">
    <location>
        <begin position="205"/>
        <end position="224"/>
    </location>
</feature>
<sequence>MKLKVLLSLLFIFSIVSVFIGVKDISLFSLNNEDLELLFITRIPRIIAIIITGMSLGICGLIMQQITQNKFVSPTTAGTMDCARFGILISLVFFNTYSFLFQTLIACIFTMLGSIVFIQILRKIKFKDSIFIPLVGLMFGGIINSLTTFFAYSLNYIQNIQGWLQGSFANVMQGNYELIYISLPMLVVAYIFANKITIVGMGKEVCINLGISYNFVLGLGLFIVSIITSVIVLTVGVIPFLGLIIPNIISIYKGDNLKRNLSYIALSGALFLLICDIFARIIIFPFEMPISIVAGVFGSLIFIWILLKRKNG</sequence>
<name>A0A4Q9JWN7_9BACT</name>
<proteinExistence type="inferred from homology"/>
<dbReference type="GO" id="GO:0033214">
    <property type="term" value="P:siderophore-iron import into cell"/>
    <property type="evidence" value="ECO:0007669"/>
    <property type="project" value="TreeGrafter"/>
</dbReference>
<dbReference type="OrthoDB" id="9811975at2"/>
<dbReference type="Gene3D" id="1.10.3470.10">
    <property type="entry name" value="ABC transporter involved in vitamin B12 uptake, BtuC"/>
    <property type="match status" value="1"/>
</dbReference>
<dbReference type="CDD" id="cd06550">
    <property type="entry name" value="TM_ABC_iron-siderophores_like"/>
    <property type="match status" value="1"/>
</dbReference>
<keyword evidence="5 8" id="KW-0812">Transmembrane</keyword>
<dbReference type="AlphaFoldDB" id="A0A4Q9JWN7"/>
<dbReference type="GO" id="GO:0005886">
    <property type="term" value="C:plasma membrane"/>
    <property type="evidence" value="ECO:0007669"/>
    <property type="project" value="UniProtKB-SubCell"/>
</dbReference>
<keyword evidence="4" id="KW-1003">Cell membrane</keyword>
<evidence type="ECO:0000313" key="10">
    <source>
        <dbReference type="Proteomes" id="UP000292583"/>
    </source>
</evidence>
<feature type="transmembrane region" description="Helical" evidence="8">
    <location>
        <begin position="230"/>
        <end position="249"/>
    </location>
</feature>
<feature type="transmembrane region" description="Helical" evidence="8">
    <location>
        <begin position="130"/>
        <end position="154"/>
    </location>
</feature>
<feature type="transmembrane region" description="Helical" evidence="8">
    <location>
        <begin position="45"/>
        <end position="63"/>
    </location>
</feature>
<feature type="transmembrane region" description="Helical" evidence="8">
    <location>
        <begin position="99"/>
        <end position="118"/>
    </location>
</feature>
<comment type="subcellular location">
    <subcellularLocation>
        <location evidence="1">Cell membrane</location>
        <topology evidence="1">Multi-pass membrane protein</topology>
    </subcellularLocation>
</comment>
<comment type="similarity">
    <text evidence="2">Belongs to the binding-protein-dependent transport system permease family. FecCD subfamily.</text>
</comment>
<evidence type="ECO:0000256" key="6">
    <source>
        <dbReference type="ARBA" id="ARBA00022989"/>
    </source>
</evidence>
<dbReference type="GO" id="GO:0022857">
    <property type="term" value="F:transmembrane transporter activity"/>
    <property type="evidence" value="ECO:0007669"/>
    <property type="project" value="InterPro"/>
</dbReference>
<keyword evidence="3" id="KW-0813">Transport</keyword>
<evidence type="ECO:0000256" key="5">
    <source>
        <dbReference type="ARBA" id="ARBA00022692"/>
    </source>
</evidence>
<dbReference type="InterPro" id="IPR037294">
    <property type="entry name" value="ABC_BtuC-like"/>
</dbReference>
<evidence type="ECO:0000256" key="3">
    <source>
        <dbReference type="ARBA" id="ARBA00022448"/>
    </source>
</evidence>
<feature type="transmembrane region" description="Helical" evidence="8">
    <location>
        <begin position="261"/>
        <end position="283"/>
    </location>
</feature>
<evidence type="ECO:0000313" key="9">
    <source>
        <dbReference type="EMBL" id="TBR82499.1"/>
    </source>
</evidence>
<keyword evidence="6 8" id="KW-1133">Transmembrane helix</keyword>
<dbReference type="InterPro" id="IPR000522">
    <property type="entry name" value="ABC_transptr_permease_BtuC"/>
</dbReference>
<feature type="transmembrane region" description="Helical" evidence="8">
    <location>
        <begin position="289"/>
        <end position="307"/>
    </location>
</feature>
<protein>
    <submittedName>
        <fullName evidence="9">ABC transporter permease</fullName>
    </submittedName>
</protein>
<dbReference type="Proteomes" id="UP000292583">
    <property type="component" value="Unassembled WGS sequence"/>
</dbReference>